<dbReference type="AlphaFoldDB" id="A0A6N8FA12"/>
<evidence type="ECO:0000313" key="2">
    <source>
        <dbReference type="Proteomes" id="UP000439994"/>
    </source>
</evidence>
<sequence>MSQIKESLDKLRQATEALENNIGMNNTQGANVESLHKSLTEVHEHIEFIKQSLGEDTSSPIRYIDECG</sequence>
<name>A0A6N8FA12_9GAMM</name>
<reference evidence="1 2" key="1">
    <citation type="submission" date="2019-11" db="EMBL/GenBank/DDBJ databases">
        <title>P. haliotis isolates from Z. marina roots.</title>
        <authorList>
            <person name="Cohen M."/>
            <person name="Jospin G."/>
            <person name="Eisen J.A."/>
            <person name="Coil D.A."/>
        </authorList>
    </citation>
    <scope>NUCLEOTIDE SEQUENCE [LARGE SCALE GENOMIC DNA]</scope>
    <source>
        <strain evidence="1 2">UCD-MCMsp1aY</strain>
    </source>
</reference>
<organism evidence="1 2">
    <name type="scientific">Psychrosphaera haliotis</name>
    <dbReference type="NCBI Taxonomy" id="555083"/>
    <lineage>
        <taxon>Bacteria</taxon>
        <taxon>Pseudomonadati</taxon>
        <taxon>Pseudomonadota</taxon>
        <taxon>Gammaproteobacteria</taxon>
        <taxon>Alteromonadales</taxon>
        <taxon>Pseudoalteromonadaceae</taxon>
        <taxon>Psychrosphaera</taxon>
    </lineage>
</organism>
<keyword evidence="2" id="KW-1185">Reference proteome</keyword>
<dbReference type="RefSeq" id="WP_155695498.1">
    <property type="nucleotide sequence ID" value="NZ_WOCD01000003.1"/>
</dbReference>
<evidence type="ECO:0000313" key="1">
    <source>
        <dbReference type="EMBL" id="MUH72309.1"/>
    </source>
</evidence>
<proteinExistence type="predicted"/>
<comment type="caution">
    <text evidence="1">The sequence shown here is derived from an EMBL/GenBank/DDBJ whole genome shotgun (WGS) entry which is preliminary data.</text>
</comment>
<protein>
    <submittedName>
        <fullName evidence="1">Uncharacterized protein</fullName>
    </submittedName>
</protein>
<gene>
    <name evidence="1" type="ORF">GNP35_07350</name>
</gene>
<dbReference type="Proteomes" id="UP000439994">
    <property type="component" value="Unassembled WGS sequence"/>
</dbReference>
<accession>A0A6N8FA12</accession>
<dbReference type="EMBL" id="WOCD01000003">
    <property type="protein sequence ID" value="MUH72309.1"/>
    <property type="molecule type" value="Genomic_DNA"/>
</dbReference>